<dbReference type="SUPFAM" id="SSF52540">
    <property type="entry name" value="P-loop containing nucleoside triphosphate hydrolases"/>
    <property type="match status" value="1"/>
</dbReference>
<name>A0ABS8YNG4_9BACL</name>
<organism evidence="6 7">
    <name type="scientific">Paenibacillus profundus</name>
    <dbReference type="NCBI Taxonomy" id="1173085"/>
    <lineage>
        <taxon>Bacteria</taxon>
        <taxon>Bacillati</taxon>
        <taxon>Bacillota</taxon>
        <taxon>Bacilli</taxon>
        <taxon>Bacillales</taxon>
        <taxon>Paenibacillaceae</taxon>
        <taxon>Paenibacillus</taxon>
    </lineage>
</organism>
<dbReference type="Gene3D" id="3.40.50.300">
    <property type="entry name" value="P-loop containing nucleotide triphosphate hydrolases"/>
    <property type="match status" value="1"/>
</dbReference>
<proteinExistence type="inferred from homology"/>
<evidence type="ECO:0000313" key="7">
    <source>
        <dbReference type="Proteomes" id="UP001199916"/>
    </source>
</evidence>
<dbReference type="InterPro" id="IPR003439">
    <property type="entry name" value="ABC_transporter-like_ATP-bd"/>
</dbReference>
<evidence type="ECO:0000313" key="6">
    <source>
        <dbReference type="EMBL" id="MCE5171129.1"/>
    </source>
</evidence>
<keyword evidence="3" id="KW-0547">Nucleotide-binding</keyword>
<feature type="domain" description="ABC transporter" evidence="5">
    <location>
        <begin position="2"/>
        <end position="237"/>
    </location>
</feature>
<protein>
    <submittedName>
        <fullName evidence="6">ABC transporter ATP-binding protein</fullName>
    </submittedName>
</protein>
<dbReference type="EMBL" id="JAJNBZ010000015">
    <property type="protein sequence ID" value="MCE5171129.1"/>
    <property type="molecule type" value="Genomic_DNA"/>
</dbReference>
<evidence type="ECO:0000256" key="3">
    <source>
        <dbReference type="ARBA" id="ARBA00022741"/>
    </source>
</evidence>
<keyword evidence="4 6" id="KW-0067">ATP-binding</keyword>
<dbReference type="Pfam" id="PF00005">
    <property type="entry name" value="ABC_tran"/>
    <property type="match status" value="1"/>
</dbReference>
<comment type="caution">
    <text evidence="6">The sequence shown here is derived from an EMBL/GenBank/DDBJ whole genome shotgun (WGS) entry which is preliminary data.</text>
</comment>
<dbReference type="Proteomes" id="UP001199916">
    <property type="component" value="Unassembled WGS sequence"/>
</dbReference>
<dbReference type="PROSITE" id="PS50893">
    <property type="entry name" value="ABC_TRANSPORTER_2"/>
    <property type="match status" value="1"/>
</dbReference>
<dbReference type="InterPro" id="IPR017871">
    <property type="entry name" value="ABC_transporter-like_CS"/>
</dbReference>
<comment type="similarity">
    <text evidence="1">Belongs to the ABC transporter superfamily.</text>
</comment>
<evidence type="ECO:0000256" key="1">
    <source>
        <dbReference type="ARBA" id="ARBA00005417"/>
    </source>
</evidence>
<keyword evidence="2" id="KW-0813">Transport</keyword>
<gene>
    <name evidence="6" type="ORF">LQV63_17650</name>
</gene>
<sequence>MIEFNHVSKTYPDGTKAVDDLNLHIEQGEFFVLIGPSGCGKTTTMKMINGLIDTTDGDILIHDKNIRDYNLYELRWNIGYVLQQIALFPHMTIEENIAVVPDLRKWSKDDIRKRVDELLDMVGLDPDTYRCRKPHELSGGQQQRVGVVRALAADPDIILMDEPFSALDPISREQLQRDIADLQKRIRKTIVFVTHDMQEALALGDRICLMRDGEVVQCGTPQEVLQHPADDFVRDFIGARAAAPVSAMTDDILPLEQVLQKVEAECLSNDAAPLSSQASLSEMLSRLAQEDDIPIEQDGELVGTVNRQAVVQFLAERMEARGIG</sequence>
<dbReference type="SMART" id="SM00382">
    <property type="entry name" value="AAA"/>
    <property type="match status" value="1"/>
</dbReference>
<dbReference type="PROSITE" id="PS00211">
    <property type="entry name" value="ABC_TRANSPORTER_1"/>
    <property type="match status" value="1"/>
</dbReference>
<evidence type="ECO:0000256" key="4">
    <source>
        <dbReference type="ARBA" id="ARBA00022840"/>
    </source>
</evidence>
<keyword evidence="7" id="KW-1185">Reference proteome</keyword>
<accession>A0ABS8YNG4</accession>
<evidence type="ECO:0000259" key="5">
    <source>
        <dbReference type="PROSITE" id="PS50893"/>
    </source>
</evidence>
<dbReference type="InterPro" id="IPR027417">
    <property type="entry name" value="P-loop_NTPase"/>
</dbReference>
<dbReference type="PANTHER" id="PTHR43117:SF4">
    <property type="entry name" value="OSMOPROTECTANT IMPORT ATP-BINDING PROTEIN OSMV"/>
    <property type="match status" value="1"/>
</dbReference>
<dbReference type="InterPro" id="IPR003593">
    <property type="entry name" value="AAA+_ATPase"/>
</dbReference>
<reference evidence="6 7" key="1">
    <citation type="submission" date="2021-11" db="EMBL/GenBank/DDBJ databases">
        <title>Draft genome sequence of Paenibacillus profundus YoMME, a new Gram-positive bacteria with exoelectrogenic properties.</title>
        <authorList>
            <person name="Hubenova Y."/>
            <person name="Hubenova E."/>
            <person name="Manasiev Y."/>
            <person name="Peykov S."/>
            <person name="Mitov M."/>
        </authorList>
    </citation>
    <scope>NUCLEOTIDE SEQUENCE [LARGE SCALE GENOMIC DNA]</scope>
    <source>
        <strain evidence="6 7">YoMME</strain>
    </source>
</reference>
<dbReference type="PANTHER" id="PTHR43117">
    <property type="entry name" value="OSMOPROTECTANT IMPORT ATP-BINDING PROTEIN OSMV"/>
    <property type="match status" value="1"/>
</dbReference>
<dbReference type="RefSeq" id="WP_233697684.1">
    <property type="nucleotide sequence ID" value="NZ_JAJNBZ010000015.1"/>
</dbReference>
<evidence type="ECO:0000256" key="2">
    <source>
        <dbReference type="ARBA" id="ARBA00022448"/>
    </source>
</evidence>
<dbReference type="GO" id="GO:0005524">
    <property type="term" value="F:ATP binding"/>
    <property type="evidence" value="ECO:0007669"/>
    <property type="project" value="UniProtKB-KW"/>
</dbReference>